<reference evidence="2" key="1">
    <citation type="submission" date="2022-10" db="EMBL/GenBank/DDBJ databases">
        <title>Tapping the CABI collections for fungal endophytes: first genome assemblies for Collariella, Neodidymelliopsis, Ascochyta clinopodiicola, Didymella pomorum, Didymosphaeria variabile, Neocosmospora piperis and Neocucurbitaria cava.</title>
        <authorList>
            <person name="Hill R."/>
        </authorList>
    </citation>
    <scope>NUCLEOTIDE SEQUENCE</scope>
    <source>
        <strain evidence="2">IMI 356814</strain>
    </source>
</reference>
<dbReference type="GO" id="GO:0005634">
    <property type="term" value="C:nucleus"/>
    <property type="evidence" value="ECO:0007669"/>
    <property type="project" value="TreeGrafter"/>
</dbReference>
<feature type="compositionally biased region" description="Acidic residues" evidence="1">
    <location>
        <begin position="128"/>
        <end position="137"/>
    </location>
</feature>
<name>A0A9W8YFL2_9PLEO</name>
<comment type="caution">
    <text evidence="2">The sequence shown here is derived from an EMBL/GenBank/DDBJ whole genome shotgun (WGS) entry which is preliminary data.</text>
</comment>
<evidence type="ECO:0000313" key="2">
    <source>
        <dbReference type="EMBL" id="KAJ4375837.1"/>
    </source>
</evidence>
<accession>A0A9W8YFL2</accession>
<dbReference type="InterPro" id="IPR037647">
    <property type="entry name" value="HIRIP3"/>
</dbReference>
<dbReference type="PANTHER" id="PTHR15410:SF2">
    <property type="entry name" value="HIRA-INTERACTING PROTEIN 3"/>
    <property type="match status" value="1"/>
</dbReference>
<evidence type="ECO:0000313" key="3">
    <source>
        <dbReference type="Proteomes" id="UP001140560"/>
    </source>
</evidence>
<sequence length="414" mass="45005">MSGSEGGLPSEAAISNKLRDVVVAIHKTGKTEELTVKRVRARAERELGLDEGFFKTNSSWKQKSQDAIVEAVDKYCHDEPAAKKPSAKPKVAPAAKKIQAANDSARGAKRKAAAPTKKPKKRRKTTSEEESEAESSELPERSDADIGPPKKAIRRGKKLVAEDSDEEEEVQKPTIKAKAASEDDDESDAEPAASVKKLKATPPLEPVRDVSDSELSELIDEPPVKKPRRKKEAMSSKKEKAPAKAKAAPAKAKANDDPDEAEIKRLQGWLVKCGIRKVWSKDPELSKCDTNKEKIKVLKNMLKDVGMDGKYSNEKAATIKEQREFAKDLAAIQEGELAWGKATEVTATGRPSRRAVARPVPQQKVVLSDDSEEDEASGGDDDKESSDGDNDDVQGVSEDDDDGKDDESGDSNSE</sequence>
<feature type="compositionally biased region" description="Basic residues" evidence="1">
    <location>
        <begin position="107"/>
        <end position="124"/>
    </location>
</feature>
<feature type="region of interest" description="Disordered" evidence="1">
    <location>
        <begin position="343"/>
        <end position="414"/>
    </location>
</feature>
<dbReference type="Proteomes" id="UP001140560">
    <property type="component" value="Unassembled WGS sequence"/>
</dbReference>
<feature type="compositionally biased region" description="Acidic residues" evidence="1">
    <location>
        <begin position="369"/>
        <end position="414"/>
    </location>
</feature>
<evidence type="ECO:0008006" key="4">
    <source>
        <dbReference type="Google" id="ProtNLM"/>
    </source>
</evidence>
<proteinExistence type="predicted"/>
<feature type="compositionally biased region" description="Low complexity" evidence="1">
    <location>
        <begin position="88"/>
        <end position="105"/>
    </location>
</feature>
<feature type="compositionally biased region" description="Basic and acidic residues" evidence="1">
    <location>
        <begin position="232"/>
        <end position="242"/>
    </location>
</feature>
<dbReference type="EMBL" id="JAPEUY010000002">
    <property type="protein sequence ID" value="KAJ4375837.1"/>
    <property type="molecule type" value="Genomic_DNA"/>
</dbReference>
<feature type="region of interest" description="Disordered" evidence="1">
    <location>
        <begin position="79"/>
        <end position="259"/>
    </location>
</feature>
<dbReference type="AlphaFoldDB" id="A0A9W8YFL2"/>
<dbReference type="PANTHER" id="PTHR15410">
    <property type="entry name" value="HIRA-INTERACTING PROTEIN 3"/>
    <property type="match status" value="1"/>
</dbReference>
<protein>
    <recommendedName>
        <fullName evidence="4">Transcriptional regulator</fullName>
    </recommendedName>
</protein>
<dbReference type="OrthoDB" id="552755at2759"/>
<organism evidence="2 3">
    <name type="scientific">Neocucurbitaria cava</name>
    <dbReference type="NCBI Taxonomy" id="798079"/>
    <lineage>
        <taxon>Eukaryota</taxon>
        <taxon>Fungi</taxon>
        <taxon>Dikarya</taxon>
        <taxon>Ascomycota</taxon>
        <taxon>Pezizomycotina</taxon>
        <taxon>Dothideomycetes</taxon>
        <taxon>Pleosporomycetidae</taxon>
        <taxon>Pleosporales</taxon>
        <taxon>Pleosporineae</taxon>
        <taxon>Cucurbitariaceae</taxon>
        <taxon>Neocucurbitaria</taxon>
    </lineage>
</organism>
<gene>
    <name evidence="2" type="ORF">N0V83_001114</name>
</gene>
<keyword evidence="3" id="KW-1185">Reference proteome</keyword>
<evidence type="ECO:0000256" key="1">
    <source>
        <dbReference type="SAM" id="MobiDB-lite"/>
    </source>
</evidence>